<keyword evidence="2" id="KW-1185">Reference proteome</keyword>
<dbReference type="RefSeq" id="WP_006589580.1">
    <property type="nucleotide sequence ID" value="NZ_JH725076.1"/>
</dbReference>
<name>J1IYY1_9HYPH</name>
<dbReference type="EMBL" id="AIMC01000010">
    <property type="protein sequence ID" value="EJF76902.1"/>
    <property type="molecule type" value="Genomic_DNA"/>
</dbReference>
<dbReference type="AlphaFoldDB" id="J1IYY1"/>
<proteinExistence type="predicted"/>
<sequence length="103" mass="11825">MLECGLPRLNYLENDVQKLSKNENATIDVCMIQAGFHYEGRSGWCENFKEKNLPICQPDAVIPQRSVEKRLNNLFCKRCKMRINAYLKLAAGDDRQSSILVFA</sequence>
<dbReference type="HOGENOM" id="CLU_178278_0_0_5"/>
<evidence type="ECO:0000313" key="2">
    <source>
        <dbReference type="Proteomes" id="UP000008748"/>
    </source>
</evidence>
<reference evidence="1 2" key="1">
    <citation type="submission" date="2012-03" db="EMBL/GenBank/DDBJ databases">
        <title>The Genome Sequence of Bartonella birtlesii LL-WM9.</title>
        <authorList>
            <consortium name="The Broad Institute Genome Sequencing Platform"/>
            <consortium name="The Broad Institute Genome Sequencing Center for Infectious Disease"/>
            <person name="Feldgarden M."/>
            <person name="Kirby J."/>
            <person name="Kosoy M."/>
            <person name="Birtles R."/>
            <person name="Probert W.S."/>
            <person name="Chiaraviglio L."/>
            <person name="Young S.K."/>
            <person name="Zeng Q."/>
            <person name="Gargeya S."/>
            <person name="Fitzgerald M."/>
            <person name="Haas B."/>
            <person name="Abouelleil A."/>
            <person name="Alvarado L."/>
            <person name="Arachchi H.M."/>
            <person name="Berlin A."/>
            <person name="Chapman S.B."/>
            <person name="Gearin G."/>
            <person name="Goldberg J."/>
            <person name="Griggs A."/>
            <person name="Gujja S."/>
            <person name="Hansen M."/>
            <person name="Heiman D."/>
            <person name="Howarth C."/>
            <person name="Larimer J."/>
            <person name="Lui A."/>
            <person name="MacDonald P.J.P."/>
            <person name="McCowen C."/>
            <person name="Montmayeur A."/>
            <person name="Murphy C."/>
            <person name="Neiman D."/>
            <person name="Pearson M."/>
            <person name="Priest M."/>
            <person name="Roberts A."/>
            <person name="Saif S."/>
            <person name="Shea T."/>
            <person name="Sisk P."/>
            <person name="Stolte C."/>
            <person name="Sykes S."/>
            <person name="Wortman J."/>
            <person name="Nusbaum C."/>
            <person name="Birren B."/>
        </authorList>
    </citation>
    <scope>NUCLEOTIDE SEQUENCE [LARGE SCALE GENOMIC DNA]</scope>
    <source>
        <strain evidence="1 2">LL-WM9</strain>
    </source>
</reference>
<protein>
    <submittedName>
        <fullName evidence="1">Uncharacterized protein</fullName>
    </submittedName>
</protein>
<dbReference type="Proteomes" id="UP000008748">
    <property type="component" value="Unassembled WGS sequence"/>
</dbReference>
<gene>
    <name evidence="1" type="ORF">ME7_00652</name>
</gene>
<comment type="caution">
    <text evidence="1">The sequence shown here is derived from an EMBL/GenBank/DDBJ whole genome shotgun (WGS) entry which is preliminary data.</text>
</comment>
<evidence type="ECO:0000313" key="1">
    <source>
        <dbReference type="EMBL" id="EJF76902.1"/>
    </source>
</evidence>
<dbReference type="PATRIC" id="fig|1094552.3.peg.683"/>
<organism evidence="1 2">
    <name type="scientific">Bartonella birtlesii LL-WM9</name>
    <dbReference type="NCBI Taxonomy" id="1094552"/>
    <lineage>
        <taxon>Bacteria</taxon>
        <taxon>Pseudomonadati</taxon>
        <taxon>Pseudomonadota</taxon>
        <taxon>Alphaproteobacteria</taxon>
        <taxon>Hyphomicrobiales</taxon>
        <taxon>Bartonellaceae</taxon>
        <taxon>Bartonella</taxon>
    </lineage>
</organism>
<accession>J1IYY1</accession>